<sequence length="24" mass="2804">MPLNQDESLKMLTENVSVYKVFAF</sequence>
<dbReference type="AlphaFoldDB" id="A0A3B1E6D1"/>
<name>A0A3B1E6D1_9ZZZZ</name>
<dbReference type="EMBL" id="UOGL01000245">
    <property type="protein sequence ID" value="VAX38687.1"/>
    <property type="molecule type" value="Genomic_DNA"/>
</dbReference>
<organism evidence="1">
    <name type="scientific">hydrothermal vent metagenome</name>
    <dbReference type="NCBI Taxonomy" id="652676"/>
    <lineage>
        <taxon>unclassified sequences</taxon>
        <taxon>metagenomes</taxon>
        <taxon>ecological metagenomes</taxon>
    </lineage>
</organism>
<protein>
    <submittedName>
        <fullName evidence="1">Uncharacterized protein</fullName>
    </submittedName>
</protein>
<feature type="non-terminal residue" evidence="1">
    <location>
        <position position="24"/>
    </location>
</feature>
<reference evidence="1" key="1">
    <citation type="submission" date="2018-06" db="EMBL/GenBank/DDBJ databases">
        <authorList>
            <person name="Zhirakovskaya E."/>
        </authorList>
    </citation>
    <scope>NUCLEOTIDE SEQUENCE</scope>
</reference>
<proteinExistence type="predicted"/>
<evidence type="ECO:0000313" key="1">
    <source>
        <dbReference type="EMBL" id="VAX38687.1"/>
    </source>
</evidence>
<accession>A0A3B1E6D1</accession>
<gene>
    <name evidence="1" type="ORF">MNBD_PLANCTO02-2206</name>
</gene>